<proteinExistence type="inferred from homology"/>
<dbReference type="PANTHER" id="PTHR43667:SF2">
    <property type="entry name" value="FATTY ACID C-METHYL TRANSFERASE"/>
    <property type="match status" value="1"/>
</dbReference>
<dbReference type="GO" id="GO:0008168">
    <property type="term" value="F:methyltransferase activity"/>
    <property type="evidence" value="ECO:0007669"/>
    <property type="project" value="UniProtKB-KW"/>
</dbReference>
<dbReference type="PIRSF" id="PIRSF003085">
    <property type="entry name" value="CMAS"/>
    <property type="match status" value="1"/>
</dbReference>
<accession>A0AA48LY18</accession>
<dbReference type="InterPro" id="IPR029063">
    <property type="entry name" value="SAM-dependent_MTases_sf"/>
</dbReference>
<dbReference type="GO" id="GO:0032259">
    <property type="term" value="P:methylation"/>
    <property type="evidence" value="ECO:0007669"/>
    <property type="project" value="UniProtKB-KW"/>
</dbReference>
<organism evidence="6">
    <name type="scientific">freshwater sediment metagenome</name>
    <dbReference type="NCBI Taxonomy" id="556182"/>
    <lineage>
        <taxon>unclassified sequences</taxon>
        <taxon>metagenomes</taxon>
        <taxon>ecological metagenomes</taxon>
    </lineage>
</organism>
<keyword evidence="5" id="KW-0443">Lipid metabolism</keyword>
<dbReference type="SUPFAM" id="SSF53335">
    <property type="entry name" value="S-adenosyl-L-methionine-dependent methyltransferases"/>
    <property type="match status" value="1"/>
</dbReference>
<dbReference type="InterPro" id="IPR050723">
    <property type="entry name" value="CFA/CMAS"/>
</dbReference>
<dbReference type="EMBL" id="OY288114">
    <property type="protein sequence ID" value="CAJ0849784.1"/>
    <property type="molecule type" value="Genomic_DNA"/>
</dbReference>
<dbReference type="AlphaFoldDB" id="A0AA48LY18"/>
<keyword evidence="3 6" id="KW-0808">Transferase</keyword>
<gene>
    <name evidence="6" type="primary">ufaA1</name>
    <name evidence="6" type="ORF">AMST5_00175</name>
</gene>
<evidence type="ECO:0000256" key="2">
    <source>
        <dbReference type="ARBA" id="ARBA00022603"/>
    </source>
</evidence>
<reference evidence="6" key="1">
    <citation type="submission" date="2023-07" db="EMBL/GenBank/DDBJ databases">
        <authorList>
            <person name="Pelsma A.J. K."/>
        </authorList>
    </citation>
    <scope>NUCLEOTIDE SEQUENCE</scope>
</reference>
<evidence type="ECO:0000256" key="4">
    <source>
        <dbReference type="ARBA" id="ARBA00022691"/>
    </source>
</evidence>
<dbReference type="Gene3D" id="3.40.50.150">
    <property type="entry name" value="Vaccinia Virus protein VP39"/>
    <property type="match status" value="1"/>
</dbReference>
<sequence length="412" mass="45891">MSRMISTDAPVSISDRLAGGGLGLAASVLRKVLAAMDSGRLTLVLPDGTRVDCRGMKAGPEATIVIHKFSALRRLLFSGDVAFAEAFVRGEWSSPDVAAAIELAAVNGESFMRAVEGFPPARFANWLVHRLRANSRVGSRRNIAAHYDLGNDFYRLWLDPMMFYSSGIYRRADETLEEAQRNKIDRVLELLDARHGESVLEIGCGWGALAVATAESGAGAVTGLTLSKEQLAHAQALVDRHGLASKVALKLEDYRDITGRFDRIVSVEMIEAVGREYWPVYFASLRDRLAEGGHIVLQAITIDDARFEKYMTTPDFIQRYIFPGGALPCPRALREEARRAGLRVETVETFGDSYARTLVDWRERFHDNWSHIEALGFDPSFRRLWDYYLCYCIGGFRSGAIGVGLYRLTRDQ</sequence>
<evidence type="ECO:0000256" key="1">
    <source>
        <dbReference type="ARBA" id="ARBA00010815"/>
    </source>
</evidence>
<evidence type="ECO:0000256" key="5">
    <source>
        <dbReference type="ARBA" id="ARBA00023098"/>
    </source>
</evidence>
<protein>
    <submittedName>
        <fullName evidence="6">Tuberculostearic acid methyltransferase UfaA1</fullName>
        <ecNumber evidence="6">2.1.1.-</ecNumber>
    </submittedName>
</protein>
<dbReference type="PANTHER" id="PTHR43667">
    <property type="entry name" value="CYCLOPROPANE-FATTY-ACYL-PHOSPHOLIPID SYNTHASE"/>
    <property type="match status" value="1"/>
</dbReference>
<name>A0AA48LY18_9ZZZZ</name>
<dbReference type="InterPro" id="IPR003333">
    <property type="entry name" value="CMAS"/>
</dbReference>
<dbReference type="GO" id="GO:0008610">
    <property type="term" value="P:lipid biosynthetic process"/>
    <property type="evidence" value="ECO:0007669"/>
    <property type="project" value="InterPro"/>
</dbReference>
<evidence type="ECO:0000313" key="6">
    <source>
        <dbReference type="EMBL" id="CAJ0849784.1"/>
    </source>
</evidence>
<dbReference type="EC" id="2.1.1.-" evidence="6"/>
<dbReference type="Pfam" id="PF02353">
    <property type="entry name" value="CMAS"/>
    <property type="match status" value="1"/>
</dbReference>
<dbReference type="CDD" id="cd02440">
    <property type="entry name" value="AdoMet_MTases"/>
    <property type="match status" value="1"/>
</dbReference>
<keyword evidence="4" id="KW-0949">S-adenosyl-L-methionine</keyword>
<keyword evidence="2 6" id="KW-0489">Methyltransferase</keyword>
<evidence type="ECO:0000256" key="3">
    <source>
        <dbReference type="ARBA" id="ARBA00022679"/>
    </source>
</evidence>
<comment type="similarity">
    <text evidence="1">Belongs to the CFA/CMAS family.</text>
</comment>